<feature type="transmembrane region" description="Helical" evidence="8">
    <location>
        <begin position="370"/>
        <end position="388"/>
    </location>
</feature>
<feature type="region of interest" description="Disordered" evidence="7">
    <location>
        <begin position="392"/>
        <end position="445"/>
    </location>
</feature>
<dbReference type="EMBL" id="JAJNDB010000005">
    <property type="protein sequence ID" value="MCD2195977.1"/>
    <property type="molecule type" value="Genomic_DNA"/>
</dbReference>
<keyword evidence="2" id="KW-0813">Transport</keyword>
<dbReference type="PROSITE" id="PS50850">
    <property type="entry name" value="MFS"/>
    <property type="match status" value="1"/>
</dbReference>
<gene>
    <name evidence="10" type="ORF">LQ327_21640</name>
</gene>
<evidence type="ECO:0000256" key="4">
    <source>
        <dbReference type="ARBA" id="ARBA00022692"/>
    </source>
</evidence>
<evidence type="ECO:0000259" key="9">
    <source>
        <dbReference type="PROSITE" id="PS50850"/>
    </source>
</evidence>
<keyword evidence="6 8" id="KW-0472">Membrane</keyword>
<dbReference type="InterPro" id="IPR050171">
    <property type="entry name" value="MFS_Transporters"/>
</dbReference>
<feature type="transmembrane region" description="Helical" evidence="8">
    <location>
        <begin position="41"/>
        <end position="63"/>
    </location>
</feature>
<feature type="transmembrane region" description="Helical" evidence="8">
    <location>
        <begin position="212"/>
        <end position="232"/>
    </location>
</feature>
<organism evidence="10 11">
    <name type="scientific">Actinomycetospora endophytica</name>
    <dbReference type="NCBI Taxonomy" id="2291215"/>
    <lineage>
        <taxon>Bacteria</taxon>
        <taxon>Bacillati</taxon>
        <taxon>Actinomycetota</taxon>
        <taxon>Actinomycetes</taxon>
        <taxon>Pseudonocardiales</taxon>
        <taxon>Pseudonocardiaceae</taxon>
        <taxon>Actinomycetospora</taxon>
    </lineage>
</organism>
<evidence type="ECO:0000256" key="6">
    <source>
        <dbReference type="ARBA" id="ARBA00023136"/>
    </source>
</evidence>
<dbReference type="Pfam" id="PF07690">
    <property type="entry name" value="MFS_1"/>
    <property type="match status" value="1"/>
</dbReference>
<feature type="transmembrane region" description="Helical" evidence="8">
    <location>
        <begin position="279"/>
        <end position="301"/>
    </location>
</feature>
<feature type="transmembrane region" description="Helical" evidence="8">
    <location>
        <begin position="104"/>
        <end position="124"/>
    </location>
</feature>
<dbReference type="SUPFAM" id="SSF103473">
    <property type="entry name" value="MFS general substrate transporter"/>
    <property type="match status" value="1"/>
</dbReference>
<feature type="transmembrane region" description="Helical" evidence="8">
    <location>
        <begin position="136"/>
        <end position="159"/>
    </location>
</feature>
<dbReference type="RefSeq" id="WP_230737836.1">
    <property type="nucleotide sequence ID" value="NZ_JAJNDB010000005.1"/>
</dbReference>
<dbReference type="InterPro" id="IPR036259">
    <property type="entry name" value="MFS_trans_sf"/>
</dbReference>
<dbReference type="Proteomes" id="UP001199469">
    <property type="component" value="Unassembled WGS sequence"/>
</dbReference>
<dbReference type="Gene3D" id="1.20.1250.20">
    <property type="entry name" value="MFS general substrate transporter like domains"/>
    <property type="match status" value="1"/>
</dbReference>
<name>A0ABS8PCI4_9PSEU</name>
<feature type="transmembrane region" description="Helical" evidence="8">
    <location>
        <begin position="336"/>
        <end position="358"/>
    </location>
</feature>
<dbReference type="PROSITE" id="PS00216">
    <property type="entry name" value="SUGAR_TRANSPORT_1"/>
    <property type="match status" value="1"/>
</dbReference>
<dbReference type="PANTHER" id="PTHR23517:SF13">
    <property type="entry name" value="MAJOR FACILITATOR SUPERFAMILY MFS_1"/>
    <property type="match status" value="1"/>
</dbReference>
<evidence type="ECO:0000256" key="7">
    <source>
        <dbReference type="SAM" id="MobiDB-lite"/>
    </source>
</evidence>
<dbReference type="InterPro" id="IPR020846">
    <property type="entry name" value="MFS_dom"/>
</dbReference>
<keyword evidence="4 8" id="KW-0812">Transmembrane</keyword>
<feature type="transmembrane region" description="Helical" evidence="8">
    <location>
        <begin position="75"/>
        <end position="98"/>
    </location>
</feature>
<dbReference type="InterPro" id="IPR005829">
    <property type="entry name" value="Sugar_transporter_CS"/>
</dbReference>
<keyword evidence="11" id="KW-1185">Reference proteome</keyword>
<evidence type="ECO:0000256" key="2">
    <source>
        <dbReference type="ARBA" id="ARBA00022448"/>
    </source>
</evidence>
<dbReference type="InterPro" id="IPR011701">
    <property type="entry name" value="MFS"/>
</dbReference>
<feature type="compositionally biased region" description="Low complexity" evidence="7">
    <location>
        <begin position="409"/>
        <end position="426"/>
    </location>
</feature>
<sequence length="445" mass="44263">MHPRTRARLFAAVGGIVVLFPAASSVPSPLYPLYQQLFGFSAATITVIFAVYVVGLLASLLVIGALSDHVGRKPVLVGALVLEAASFAVFLGAGGVTALLVARVIQGIATGAAITTLGATMVDLAPPEAPHRAGMITGVGTLAGLAAGAVGAGALIQLAPAPTRLVWIVLLALLAVSAVVVAVLPETSARRAGVWASLVPRVGVAPRLRGEVLAVTPVLVTSWALGGLYLSLGPSIAGSLLGVSSHLVGGLVVTLLCGTGALTSFLLRDRPVRSLLAPAAGLLAGGTAVTLVGFAVTSLLLTALGTVVAGVGFGAAALACFGVFAEIAGPTERGSLFALAYVIAYTAFSVPAVIAGVGSGLVGLATAAEIYGAVVVVLGAGSAALTLAHGRRRAVSETPTGDTEDRRTVTSPPVVVTVSETPEIVSPANPPRTDECTTQRVNSAP</sequence>
<feature type="transmembrane region" description="Helical" evidence="8">
    <location>
        <begin position="165"/>
        <end position="184"/>
    </location>
</feature>
<reference evidence="10 11" key="1">
    <citation type="submission" date="2021-11" db="EMBL/GenBank/DDBJ databases">
        <title>Draft genome sequence of Actinomycetospora sp. SF1 isolated from the rhizosphere soil.</title>
        <authorList>
            <person name="Duangmal K."/>
            <person name="Chantavorakit T."/>
        </authorList>
    </citation>
    <scope>NUCLEOTIDE SEQUENCE [LARGE SCALE GENOMIC DNA]</scope>
    <source>
        <strain evidence="10 11">TBRC 5722</strain>
    </source>
</reference>
<evidence type="ECO:0000256" key="8">
    <source>
        <dbReference type="SAM" id="Phobius"/>
    </source>
</evidence>
<dbReference type="PANTHER" id="PTHR23517">
    <property type="entry name" value="RESISTANCE PROTEIN MDTM, PUTATIVE-RELATED-RELATED"/>
    <property type="match status" value="1"/>
</dbReference>
<comment type="subcellular location">
    <subcellularLocation>
        <location evidence="1">Cell membrane</location>
        <topology evidence="1">Multi-pass membrane protein</topology>
    </subcellularLocation>
</comment>
<protein>
    <submittedName>
        <fullName evidence="10">MFS transporter</fullName>
    </submittedName>
</protein>
<proteinExistence type="predicted"/>
<accession>A0ABS8PCI4</accession>
<feature type="domain" description="Major facilitator superfamily (MFS) profile" evidence="9">
    <location>
        <begin position="7"/>
        <end position="391"/>
    </location>
</feature>
<keyword evidence="5 8" id="KW-1133">Transmembrane helix</keyword>
<feature type="transmembrane region" description="Helical" evidence="8">
    <location>
        <begin position="307"/>
        <end position="329"/>
    </location>
</feature>
<evidence type="ECO:0000256" key="3">
    <source>
        <dbReference type="ARBA" id="ARBA00022475"/>
    </source>
</evidence>
<evidence type="ECO:0000256" key="5">
    <source>
        <dbReference type="ARBA" id="ARBA00022989"/>
    </source>
</evidence>
<keyword evidence="3" id="KW-1003">Cell membrane</keyword>
<evidence type="ECO:0000313" key="10">
    <source>
        <dbReference type="EMBL" id="MCD2195977.1"/>
    </source>
</evidence>
<comment type="caution">
    <text evidence="10">The sequence shown here is derived from an EMBL/GenBank/DDBJ whole genome shotgun (WGS) entry which is preliminary data.</text>
</comment>
<feature type="transmembrane region" description="Helical" evidence="8">
    <location>
        <begin position="244"/>
        <end position="267"/>
    </location>
</feature>
<evidence type="ECO:0000313" key="11">
    <source>
        <dbReference type="Proteomes" id="UP001199469"/>
    </source>
</evidence>
<evidence type="ECO:0000256" key="1">
    <source>
        <dbReference type="ARBA" id="ARBA00004651"/>
    </source>
</evidence>